<evidence type="ECO:0000256" key="6">
    <source>
        <dbReference type="ARBA" id="ARBA00023136"/>
    </source>
</evidence>
<feature type="transmembrane region" description="Helical" evidence="7">
    <location>
        <begin position="39"/>
        <end position="66"/>
    </location>
</feature>
<feature type="domain" description="Citrate transporter-like" evidence="8">
    <location>
        <begin position="56"/>
        <end position="423"/>
    </location>
</feature>
<name>A0ABW9GZM9_9FIRM</name>
<evidence type="ECO:0000256" key="1">
    <source>
        <dbReference type="ARBA" id="ARBA00004141"/>
    </source>
</evidence>
<evidence type="ECO:0000259" key="8">
    <source>
        <dbReference type="Pfam" id="PF03600"/>
    </source>
</evidence>
<evidence type="ECO:0000256" key="5">
    <source>
        <dbReference type="ARBA" id="ARBA00022989"/>
    </source>
</evidence>
<keyword evidence="4 7" id="KW-0812">Transmembrane</keyword>
<evidence type="ECO:0000256" key="3">
    <source>
        <dbReference type="ARBA" id="ARBA00022448"/>
    </source>
</evidence>
<organism evidence="9 10">
    <name type="scientific">Peptococcus simiae</name>
    <dbReference type="NCBI Taxonomy" id="1643805"/>
    <lineage>
        <taxon>Bacteria</taxon>
        <taxon>Bacillati</taxon>
        <taxon>Bacillota</taxon>
        <taxon>Clostridia</taxon>
        <taxon>Eubacteriales</taxon>
        <taxon>Peptococcaceae</taxon>
        <taxon>Peptococcus</taxon>
    </lineage>
</organism>
<dbReference type="InterPro" id="IPR004680">
    <property type="entry name" value="Cit_transptr-like_dom"/>
</dbReference>
<feature type="transmembrane region" description="Helical" evidence="7">
    <location>
        <begin position="126"/>
        <end position="154"/>
    </location>
</feature>
<dbReference type="Proteomes" id="UP001631949">
    <property type="component" value="Unassembled WGS sequence"/>
</dbReference>
<keyword evidence="3" id="KW-0813">Transport</keyword>
<reference evidence="9 10" key="1">
    <citation type="journal article" date="2016" name="Int. J. Syst. Evol. Microbiol.">
        <title>Peptococcus simiae sp. nov., isolated from rhesus macaque faeces and emended description of the genus Peptococcus.</title>
        <authorList>
            <person name="Shkoporov A.N."/>
            <person name="Efimov B.A."/>
            <person name="Kondova I."/>
            <person name="Ouwerling B."/>
            <person name="Chaplin A.V."/>
            <person name="Shcherbakova V.A."/>
            <person name="Langermans J.A.M."/>
        </authorList>
    </citation>
    <scope>NUCLEOTIDE SEQUENCE [LARGE SCALE GENOMIC DNA]</scope>
    <source>
        <strain evidence="9 10">M108</strain>
    </source>
</reference>
<feature type="transmembrane region" description="Helical" evidence="7">
    <location>
        <begin position="394"/>
        <end position="412"/>
    </location>
</feature>
<keyword evidence="6 7" id="KW-0472">Membrane</keyword>
<feature type="transmembrane region" description="Helical" evidence="7">
    <location>
        <begin position="86"/>
        <end position="114"/>
    </location>
</feature>
<sequence length="478" mass="53011">MVKAGERSYHKLIIYLAIIALFFLIIPPVGTISAEGMRLVGLFIAFVYGVTVTTDVWPSLLTWVFFPLTGVVTFKESLALNFGSDVFFFVLLSLVLLAYMETSGAAAFAAAWLLKRKFIVGHPWRLIFMLMFVCWLISSFVNAIAGMMLTWVFMYEIFAKFNYKPYEKFPSLMMLGTCAFGGLGLSTLPWGNNSIVILDVLEKTADLKVNYMEYILYTVPYALFVLAGFMLLCRFVFKLDVTPLKDFNPADLSQEVQKATPEKIVALLAMLSLILLILIPSSLPQDSPVAVFMGNFGLSGKLIFIFTVLQLIRINGKPACSFVENAKKGVSWKLVMMVAIILTFSPLIAGDNTGINETLGTVISPLFDNQPALVFIILAAIVTVICTNFMINKIIAILMVSITLPIGVQLGIDPLQLGFLYTVICTVAFMLPSASQSATVLFSNTEWVRAKDVYKYGLPMIILMTVLQVAWNLIFFAI</sequence>
<evidence type="ECO:0000256" key="2">
    <source>
        <dbReference type="ARBA" id="ARBA00006772"/>
    </source>
</evidence>
<accession>A0ABW9GZM9</accession>
<feature type="transmembrane region" description="Helical" evidence="7">
    <location>
        <begin position="369"/>
        <end position="387"/>
    </location>
</feature>
<feature type="transmembrane region" description="Helical" evidence="7">
    <location>
        <begin position="12"/>
        <end position="32"/>
    </location>
</feature>
<proteinExistence type="inferred from homology"/>
<dbReference type="PANTHER" id="PTHR10283">
    <property type="entry name" value="SOLUTE CARRIER FAMILY 13 MEMBER"/>
    <property type="match status" value="1"/>
</dbReference>
<protein>
    <submittedName>
        <fullName evidence="9">SLC13 family permease</fullName>
    </submittedName>
</protein>
<comment type="subcellular location">
    <subcellularLocation>
        <location evidence="1">Membrane</location>
        <topology evidence="1">Multi-pass membrane protein</topology>
    </subcellularLocation>
</comment>
<dbReference type="PANTHER" id="PTHR10283:SF82">
    <property type="entry name" value="SOLUTE CARRIER FAMILY 13 MEMBER 2"/>
    <property type="match status" value="1"/>
</dbReference>
<feature type="transmembrane region" description="Helical" evidence="7">
    <location>
        <begin position="264"/>
        <end position="283"/>
    </location>
</feature>
<gene>
    <name evidence="9" type="ORF">ACKQTC_06695</name>
</gene>
<feature type="transmembrane region" description="Helical" evidence="7">
    <location>
        <begin position="289"/>
        <end position="309"/>
    </location>
</feature>
<comment type="similarity">
    <text evidence="2">Belongs to the SLC13A/DASS transporter (TC 2.A.47) family. NADC subfamily.</text>
</comment>
<dbReference type="Pfam" id="PF03600">
    <property type="entry name" value="CitMHS"/>
    <property type="match status" value="1"/>
</dbReference>
<dbReference type="EMBL" id="JBJUVG010000009">
    <property type="protein sequence ID" value="MFM9414051.1"/>
    <property type="molecule type" value="Genomic_DNA"/>
</dbReference>
<evidence type="ECO:0000256" key="4">
    <source>
        <dbReference type="ARBA" id="ARBA00022692"/>
    </source>
</evidence>
<evidence type="ECO:0000313" key="10">
    <source>
        <dbReference type="Proteomes" id="UP001631949"/>
    </source>
</evidence>
<dbReference type="RefSeq" id="WP_408977666.1">
    <property type="nucleotide sequence ID" value="NZ_JBJUVG010000009.1"/>
</dbReference>
<evidence type="ECO:0000313" key="9">
    <source>
        <dbReference type="EMBL" id="MFM9414051.1"/>
    </source>
</evidence>
<feature type="transmembrane region" description="Helical" evidence="7">
    <location>
        <begin position="330"/>
        <end position="349"/>
    </location>
</feature>
<evidence type="ECO:0000256" key="7">
    <source>
        <dbReference type="SAM" id="Phobius"/>
    </source>
</evidence>
<feature type="transmembrane region" description="Helical" evidence="7">
    <location>
        <begin position="456"/>
        <end position="477"/>
    </location>
</feature>
<comment type="caution">
    <text evidence="9">The sequence shown here is derived from an EMBL/GenBank/DDBJ whole genome shotgun (WGS) entry which is preliminary data.</text>
</comment>
<feature type="transmembrane region" description="Helical" evidence="7">
    <location>
        <begin position="214"/>
        <end position="237"/>
    </location>
</feature>
<keyword evidence="5 7" id="KW-1133">Transmembrane helix</keyword>
<keyword evidence="10" id="KW-1185">Reference proteome</keyword>
<feature type="transmembrane region" description="Helical" evidence="7">
    <location>
        <begin position="418"/>
        <end position="444"/>
    </location>
</feature>